<dbReference type="AlphaFoldDB" id="A0A1G9KCC9"/>
<dbReference type="PANTHER" id="PTHR32385:SF15">
    <property type="entry name" value="INOSITOL PHOSPHOCERAMIDE MANNOSYLTRANSFERASE 1"/>
    <property type="match status" value="1"/>
</dbReference>
<accession>A0A1G9KCC9</accession>
<evidence type="ECO:0000313" key="3">
    <source>
        <dbReference type="Proteomes" id="UP000199068"/>
    </source>
</evidence>
<dbReference type="InterPro" id="IPR051706">
    <property type="entry name" value="Glycosyltransferase_domain"/>
</dbReference>
<evidence type="ECO:0000256" key="1">
    <source>
        <dbReference type="ARBA" id="ARBA00022679"/>
    </source>
</evidence>
<organism evidence="2 3">
    <name type="scientific">Romboutsia lituseburensis DSM 797</name>
    <dbReference type="NCBI Taxonomy" id="1121325"/>
    <lineage>
        <taxon>Bacteria</taxon>
        <taxon>Bacillati</taxon>
        <taxon>Bacillota</taxon>
        <taxon>Clostridia</taxon>
        <taxon>Peptostreptococcales</taxon>
        <taxon>Peptostreptococcaceae</taxon>
        <taxon>Romboutsia</taxon>
    </lineage>
</organism>
<sequence>MIPKKIHYCWFGNKDKPTLVLDCINSWNQYLSDYTIIEWNESNFDINSNIYVRQAYESKKYAFVSDYVRLYALYKEGGIYFDTDVEVVKNMDKFLNLDGFTGFESTNWAVTATMGSVPQSKIIKLLLDYYTNKQFIVNNRYDLTTNTKIITNIFKKYYDISLDGEKQNLLGTNFIIYPVEYFCPIDYSSKKATITENTHTIHHFNKSWH</sequence>
<dbReference type="GO" id="GO:0016020">
    <property type="term" value="C:membrane"/>
    <property type="evidence" value="ECO:0007669"/>
    <property type="project" value="GOC"/>
</dbReference>
<dbReference type="SUPFAM" id="SSF53448">
    <property type="entry name" value="Nucleotide-diphospho-sugar transferases"/>
    <property type="match status" value="1"/>
</dbReference>
<keyword evidence="3" id="KW-1185">Reference proteome</keyword>
<reference evidence="2 3" key="1">
    <citation type="submission" date="2016-10" db="EMBL/GenBank/DDBJ databases">
        <authorList>
            <person name="de Groot N.N."/>
        </authorList>
    </citation>
    <scope>NUCLEOTIDE SEQUENCE [LARGE SCALE GENOMIC DNA]</scope>
    <source>
        <strain evidence="2 3">DSM 797</strain>
    </source>
</reference>
<name>A0A1G9KCC9_9FIRM</name>
<gene>
    <name evidence="2" type="ORF">SAMN04515677_10283</name>
</gene>
<dbReference type="GO" id="GO:0000030">
    <property type="term" value="F:mannosyltransferase activity"/>
    <property type="evidence" value="ECO:0007669"/>
    <property type="project" value="TreeGrafter"/>
</dbReference>
<dbReference type="Proteomes" id="UP000199068">
    <property type="component" value="Unassembled WGS sequence"/>
</dbReference>
<dbReference type="InterPro" id="IPR007577">
    <property type="entry name" value="GlycoTrfase_DXD_sugar-bd_CS"/>
</dbReference>
<evidence type="ECO:0000313" key="2">
    <source>
        <dbReference type="EMBL" id="SDL47094.1"/>
    </source>
</evidence>
<protein>
    <submittedName>
        <fullName evidence="2">Glycosyltransferase sugar-binding region containing DXD motif-containing protein</fullName>
    </submittedName>
</protein>
<proteinExistence type="predicted"/>
<dbReference type="EMBL" id="FNGW01000002">
    <property type="protein sequence ID" value="SDL47094.1"/>
    <property type="molecule type" value="Genomic_DNA"/>
</dbReference>
<dbReference type="GO" id="GO:0051999">
    <property type="term" value="P:mannosyl-inositol phosphorylceramide biosynthetic process"/>
    <property type="evidence" value="ECO:0007669"/>
    <property type="project" value="TreeGrafter"/>
</dbReference>
<dbReference type="Gene3D" id="3.90.550.20">
    <property type="match status" value="1"/>
</dbReference>
<dbReference type="Pfam" id="PF04488">
    <property type="entry name" value="Gly_transf_sug"/>
    <property type="match status" value="1"/>
</dbReference>
<keyword evidence="1 2" id="KW-0808">Transferase</keyword>
<dbReference type="PANTHER" id="PTHR32385">
    <property type="entry name" value="MANNOSYL PHOSPHORYLINOSITOL CERAMIDE SYNTHASE"/>
    <property type="match status" value="1"/>
</dbReference>
<dbReference type="RefSeq" id="WP_170139145.1">
    <property type="nucleotide sequence ID" value="NZ_FNGW01000002.1"/>
</dbReference>
<dbReference type="STRING" id="1121325.SAMN04515677_10283"/>
<dbReference type="InterPro" id="IPR029044">
    <property type="entry name" value="Nucleotide-diphossugar_trans"/>
</dbReference>